<feature type="domain" description="AB hydrolase-1" evidence="2">
    <location>
        <begin position="36"/>
        <end position="300"/>
    </location>
</feature>
<dbReference type="Pfam" id="PF12697">
    <property type="entry name" value="Abhydrolase_6"/>
    <property type="match status" value="1"/>
</dbReference>
<dbReference type="InterPro" id="IPR029058">
    <property type="entry name" value="AB_hydrolase_fold"/>
</dbReference>
<dbReference type="PANTHER" id="PTHR43194">
    <property type="entry name" value="HYDROLASE ALPHA/BETA FOLD FAMILY"/>
    <property type="match status" value="1"/>
</dbReference>
<dbReference type="PANTHER" id="PTHR43194:SF2">
    <property type="entry name" value="PEROXISOMAL MEMBRANE PROTEIN LPX1"/>
    <property type="match status" value="1"/>
</dbReference>
<feature type="chain" id="PRO_5045131770" evidence="1">
    <location>
        <begin position="29"/>
        <end position="306"/>
    </location>
</feature>
<dbReference type="PROSITE" id="PS51318">
    <property type="entry name" value="TAT"/>
    <property type="match status" value="1"/>
</dbReference>
<dbReference type="InterPro" id="IPR000073">
    <property type="entry name" value="AB_hydrolase_1"/>
</dbReference>
<proteinExistence type="predicted"/>
<reference evidence="3 4" key="1">
    <citation type="submission" date="2020-08" db="EMBL/GenBank/DDBJ databases">
        <title>Genomic Encyclopedia of Archaeal and Bacterial Type Strains, Phase II (KMG-II): from individual species to whole genera.</title>
        <authorList>
            <person name="Goeker M."/>
        </authorList>
    </citation>
    <scope>NUCLEOTIDE SEQUENCE [LARGE SCALE GENOMIC DNA]</scope>
    <source>
        <strain evidence="3 4">DSM 43850</strain>
    </source>
</reference>
<dbReference type="Proteomes" id="UP000517916">
    <property type="component" value="Unassembled WGS sequence"/>
</dbReference>
<dbReference type="SUPFAM" id="SSF53474">
    <property type="entry name" value="alpha/beta-Hydrolases"/>
    <property type="match status" value="1"/>
</dbReference>
<dbReference type="RefSeq" id="WP_025361097.1">
    <property type="nucleotide sequence ID" value="NZ_BAAABQ010000009.1"/>
</dbReference>
<feature type="signal peptide" evidence="1">
    <location>
        <begin position="1"/>
        <end position="28"/>
    </location>
</feature>
<protein>
    <submittedName>
        <fullName evidence="3">Pimeloyl-ACP methyl ester carboxylesterase</fullName>
    </submittedName>
</protein>
<sequence length="306" mass="32333">MTGTSRRGFLGGAVASAALLAGAGIAQADPVRRRPIVVVPGSHGGAGIMSPLITELVARGRTAVAVDLPGHGPDADYPVWFQTPQDLTAMATTPSTITKYTLQDNVNRVVGLLRRIGPAVLVGHSLGGVTVTAVANAHPELVHRLVYISAFCCSELKNVLACVTAPEAADSLLRTLTPAADFAKVGAHRFNWRTGDPEVLAKLRAAYYADGTPDQLRAVLAGLQPDEQLDVSLREAPLDPATGGRLPRGYVRLTQDRSMPLALQNRLIADADRLNPGRFEVHDVVGSHFAPMNKAAEIAALLDQGR</sequence>
<evidence type="ECO:0000259" key="2">
    <source>
        <dbReference type="Pfam" id="PF12697"/>
    </source>
</evidence>
<dbReference type="EMBL" id="JACJID010000002">
    <property type="protein sequence ID" value="MBA8926534.1"/>
    <property type="molecule type" value="Genomic_DNA"/>
</dbReference>
<gene>
    <name evidence="3" type="ORF">BC739_003733</name>
</gene>
<organism evidence="3 4">
    <name type="scientific">Kutzneria viridogrisea</name>
    <dbReference type="NCBI Taxonomy" id="47990"/>
    <lineage>
        <taxon>Bacteria</taxon>
        <taxon>Bacillati</taxon>
        <taxon>Actinomycetota</taxon>
        <taxon>Actinomycetes</taxon>
        <taxon>Pseudonocardiales</taxon>
        <taxon>Pseudonocardiaceae</taxon>
        <taxon>Kutzneria</taxon>
    </lineage>
</organism>
<comment type="caution">
    <text evidence="3">The sequence shown here is derived from an EMBL/GenBank/DDBJ whole genome shotgun (WGS) entry which is preliminary data.</text>
</comment>
<name>A0ABR6BI32_9PSEU</name>
<dbReference type="InterPro" id="IPR050228">
    <property type="entry name" value="Carboxylesterase_BioH"/>
</dbReference>
<accession>A0ABR6BI32</accession>
<keyword evidence="1" id="KW-0732">Signal</keyword>
<evidence type="ECO:0000313" key="4">
    <source>
        <dbReference type="Proteomes" id="UP000517916"/>
    </source>
</evidence>
<dbReference type="InterPro" id="IPR006311">
    <property type="entry name" value="TAT_signal"/>
</dbReference>
<evidence type="ECO:0000256" key="1">
    <source>
        <dbReference type="SAM" id="SignalP"/>
    </source>
</evidence>
<dbReference type="Gene3D" id="3.40.50.1820">
    <property type="entry name" value="alpha/beta hydrolase"/>
    <property type="match status" value="1"/>
</dbReference>
<keyword evidence="4" id="KW-1185">Reference proteome</keyword>
<evidence type="ECO:0000313" key="3">
    <source>
        <dbReference type="EMBL" id="MBA8926534.1"/>
    </source>
</evidence>